<dbReference type="AlphaFoldDB" id="A0AAU2K121"/>
<evidence type="ECO:0008006" key="2">
    <source>
        <dbReference type="Google" id="ProtNLM"/>
    </source>
</evidence>
<dbReference type="InterPro" id="IPR011049">
    <property type="entry name" value="Serralysin-like_metalloprot_C"/>
</dbReference>
<dbReference type="SUPFAM" id="SSF51120">
    <property type="entry name" value="beta-Roll"/>
    <property type="match status" value="1"/>
</dbReference>
<gene>
    <name evidence="1" type="ORF">OG327_31300</name>
</gene>
<dbReference type="EMBL" id="CP108264">
    <property type="protein sequence ID" value="WTU77454.1"/>
    <property type="molecule type" value="Genomic_DNA"/>
</dbReference>
<name>A0AAU2K121_9ACTN</name>
<reference evidence="1" key="1">
    <citation type="submission" date="2022-10" db="EMBL/GenBank/DDBJ databases">
        <title>The complete genomes of actinobacterial strains from the NBC collection.</title>
        <authorList>
            <person name="Joergensen T.S."/>
            <person name="Alvarez Arevalo M."/>
            <person name="Sterndorff E.B."/>
            <person name="Faurdal D."/>
            <person name="Vuksanovic O."/>
            <person name="Mourched A.-S."/>
            <person name="Charusanti P."/>
            <person name="Shaw S."/>
            <person name="Blin K."/>
            <person name="Weber T."/>
        </authorList>
    </citation>
    <scope>NUCLEOTIDE SEQUENCE</scope>
    <source>
        <strain evidence="1">NBC_00049</strain>
    </source>
</reference>
<proteinExistence type="predicted"/>
<protein>
    <recommendedName>
        <fullName evidence="2">Calcium-binding protein</fullName>
    </recommendedName>
</protein>
<organism evidence="1">
    <name type="scientific">Streptomyces sp. NBC_00049</name>
    <dbReference type="NCBI Taxonomy" id="2903617"/>
    <lineage>
        <taxon>Bacteria</taxon>
        <taxon>Bacillati</taxon>
        <taxon>Actinomycetota</taxon>
        <taxon>Actinomycetes</taxon>
        <taxon>Kitasatosporales</taxon>
        <taxon>Streptomycetaceae</taxon>
        <taxon>Streptomyces</taxon>
    </lineage>
</organism>
<dbReference type="PRINTS" id="PR00313">
    <property type="entry name" value="CABNDNGRPT"/>
</dbReference>
<sequence>MTEGGATVAGDGGSDTMVTGDVAAGSVVGWGDGNDSLTTLTVGAQALAGTATVDGGTGDDTIRTGEIGAVEPSSIAQAQVNGGDGNDTIEAPLLGMLHIGKINGGPGNDHISGVLGTLLVVGSQGTVNGNAGTNTCTVLNLLGGTVNC</sequence>
<evidence type="ECO:0000313" key="1">
    <source>
        <dbReference type="EMBL" id="WTU77454.1"/>
    </source>
</evidence>
<accession>A0AAU2K121</accession>